<dbReference type="AlphaFoldDB" id="A0A0D1CHJ5"/>
<proteinExistence type="predicted"/>
<dbReference type="EMBL" id="CM003140">
    <property type="protein sequence ID" value="KIS72422.1"/>
    <property type="molecule type" value="Genomic_DNA"/>
</dbReference>
<dbReference type="KEGG" id="uma:UMAG_00821"/>
<reference evidence="1 2" key="1">
    <citation type="journal article" date="2006" name="Nature">
        <title>Insights from the genome of the biotrophic fungal plant pathogen Ustilago maydis.</title>
        <authorList>
            <person name="Kamper J."/>
            <person name="Kahmann R."/>
            <person name="Bolker M."/>
            <person name="Ma L.J."/>
            <person name="Brefort T."/>
            <person name="Saville B.J."/>
            <person name="Banuett F."/>
            <person name="Kronstad J.W."/>
            <person name="Gold S.E."/>
            <person name="Muller O."/>
            <person name="Perlin M.H."/>
            <person name="Wosten H.A."/>
            <person name="de Vries R."/>
            <person name="Ruiz-Herrera J."/>
            <person name="Reynaga-Pena C.G."/>
            <person name="Snetselaar K."/>
            <person name="McCann M."/>
            <person name="Perez-Martin J."/>
            <person name="Feldbrugge M."/>
            <person name="Basse C.W."/>
            <person name="Steinberg G."/>
            <person name="Ibeas J.I."/>
            <person name="Holloman W."/>
            <person name="Guzman P."/>
            <person name="Farman M."/>
            <person name="Stajich J.E."/>
            <person name="Sentandreu R."/>
            <person name="Gonzalez-Prieto J.M."/>
            <person name="Kennell J.C."/>
            <person name="Molina L."/>
            <person name="Schirawski J."/>
            <person name="Mendoza-Mendoza A."/>
            <person name="Greilinger D."/>
            <person name="Munch K."/>
            <person name="Rossel N."/>
            <person name="Scherer M."/>
            <person name="Vranes M."/>
            <person name="Ladendorf O."/>
            <person name="Vincon V."/>
            <person name="Fuchs U."/>
            <person name="Sandrock B."/>
            <person name="Meng S."/>
            <person name="Ho E.C."/>
            <person name="Cahill M.J."/>
            <person name="Boyce K.J."/>
            <person name="Klose J."/>
            <person name="Klosterman S.J."/>
            <person name="Deelstra H.J."/>
            <person name="Ortiz-Castellanos L."/>
            <person name="Li W."/>
            <person name="Sanchez-Alonso P."/>
            <person name="Schreier P.H."/>
            <person name="Hauser-Hahn I."/>
            <person name="Vaupel M."/>
            <person name="Koopmann E."/>
            <person name="Friedrich G."/>
            <person name="Voss H."/>
            <person name="Schluter T."/>
            <person name="Margolis J."/>
            <person name="Platt D."/>
            <person name="Swimmer C."/>
            <person name="Gnirke A."/>
            <person name="Chen F."/>
            <person name="Vysotskaia V."/>
            <person name="Mannhaupt G."/>
            <person name="Guldener U."/>
            <person name="Munsterkotter M."/>
            <person name="Haase D."/>
            <person name="Oesterheld M."/>
            <person name="Mewes H.W."/>
            <person name="Mauceli E.W."/>
            <person name="DeCaprio D."/>
            <person name="Wade C.M."/>
            <person name="Butler J."/>
            <person name="Young S."/>
            <person name="Jaffe D.B."/>
            <person name="Calvo S."/>
            <person name="Nusbaum C."/>
            <person name="Galagan J."/>
            <person name="Birren B.W."/>
        </authorList>
    </citation>
    <scope>NUCLEOTIDE SEQUENCE [LARGE SCALE GENOMIC DNA]</scope>
    <source>
        <strain evidence="2">DSM 14603 / FGSC 9021 / UM521</strain>
    </source>
</reference>
<dbReference type="GeneID" id="23562017"/>
<name>A0A0D1CHJ5_MYCMD</name>
<dbReference type="RefSeq" id="XP_011386584.1">
    <property type="nucleotide sequence ID" value="XM_011388282.1"/>
</dbReference>
<evidence type="ECO:0000313" key="2">
    <source>
        <dbReference type="Proteomes" id="UP000000561"/>
    </source>
</evidence>
<protein>
    <submittedName>
        <fullName evidence="1">Uncharacterized protein</fullName>
    </submittedName>
</protein>
<dbReference type="InParanoid" id="A0A0D1CHJ5"/>
<accession>A0A0D1CHJ5</accession>
<gene>
    <name evidence="1" type="ORF">UMAG_00821</name>
</gene>
<sequence length="119" mass="13579">MGMCKRLFEPRPQASLRSSFYAASGRYARKRQAQTGRRSGPACHFQTGQWLLILIASRSTRRLPDGRSDRVCDLQLQQPIISFMQRHIGDAAETIVGMCLFVIERRCTPRIKQVLGTRL</sequence>
<dbReference type="Proteomes" id="UP000000561">
    <property type="component" value="Chromosome 1"/>
</dbReference>
<dbReference type="VEuPathDB" id="FungiDB:UMAG_00821"/>
<organism evidence="1 2">
    <name type="scientific">Mycosarcoma maydis</name>
    <name type="common">Corn smut fungus</name>
    <name type="synonym">Ustilago maydis</name>
    <dbReference type="NCBI Taxonomy" id="5270"/>
    <lineage>
        <taxon>Eukaryota</taxon>
        <taxon>Fungi</taxon>
        <taxon>Dikarya</taxon>
        <taxon>Basidiomycota</taxon>
        <taxon>Ustilaginomycotina</taxon>
        <taxon>Ustilaginomycetes</taxon>
        <taxon>Ustilaginales</taxon>
        <taxon>Ustilaginaceae</taxon>
        <taxon>Mycosarcoma</taxon>
    </lineage>
</organism>
<keyword evidence="2" id="KW-1185">Reference proteome</keyword>
<evidence type="ECO:0000313" key="1">
    <source>
        <dbReference type="EMBL" id="KIS72422.1"/>
    </source>
</evidence>